<evidence type="ECO:0000313" key="7">
    <source>
        <dbReference type="EMBL" id="AFZ71081.1"/>
    </source>
</evidence>
<sequence length="157" mass="17982">MPQWNYSVKLQDESKVAKAVIREVPVHPKVIVEIANAINGMNLKKAERFLENVIKQKEPLPFRRSNKKVSHRRGLSDRWGVPSGRYPIKAATYVLNLLRNVENNADNKGLEIDKLVIYHIGVSKGLTLKRAMPRAFGRADILRKFRSNIEIIVRMEG</sequence>
<name>L0AB23_CALLD</name>
<proteinExistence type="inferred from homology"/>
<dbReference type="PROSITE" id="PS00464">
    <property type="entry name" value="RIBOSOMAL_L22"/>
    <property type="match status" value="1"/>
</dbReference>
<gene>
    <name evidence="4" type="primary">rpl22</name>
    <name evidence="7" type="ordered locus">Calag_1372</name>
</gene>
<dbReference type="RefSeq" id="WP_015232978.1">
    <property type="nucleotide sequence ID" value="NC_019791.1"/>
</dbReference>
<dbReference type="CDD" id="cd00336">
    <property type="entry name" value="Ribosomal_L22"/>
    <property type="match status" value="1"/>
</dbReference>
<dbReference type="eggNOG" id="arCOG04098">
    <property type="taxonomic scope" value="Archaea"/>
</dbReference>
<comment type="similarity">
    <text evidence="1 4 5">Belongs to the universal ribosomal protein uL22 family.</text>
</comment>
<comment type="function">
    <text evidence="4 6">This protein binds specifically to 23S rRNA. It makes multiple contacts with different domains of the 23S rRNA in the assembled 50S subunit and ribosome.</text>
</comment>
<dbReference type="NCBIfam" id="TIGR01038">
    <property type="entry name" value="uL22_arch_euk"/>
    <property type="match status" value="1"/>
</dbReference>
<dbReference type="STRING" id="1056495.Calag_1372"/>
<dbReference type="InParanoid" id="L0AB23"/>
<keyword evidence="4 6" id="KW-0694">RNA-binding</keyword>
<accession>L0AB23</accession>
<dbReference type="InterPro" id="IPR057265">
    <property type="entry name" value="Ribosomal_uL22_arc-type"/>
</dbReference>
<dbReference type="InterPro" id="IPR005721">
    <property type="entry name" value="Ribosomal_uL22_euk/arc"/>
</dbReference>
<dbReference type="NCBIfam" id="NF003260">
    <property type="entry name" value="PRK04223.1"/>
    <property type="match status" value="1"/>
</dbReference>
<dbReference type="FunCoup" id="L0AB23">
    <property type="interactions" value="176"/>
</dbReference>
<keyword evidence="8" id="KW-1185">Reference proteome</keyword>
<dbReference type="Pfam" id="PF00237">
    <property type="entry name" value="Ribosomal_L22"/>
    <property type="match status" value="1"/>
</dbReference>
<keyword evidence="2 4" id="KW-0689">Ribosomal protein</keyword>
<dbReference type="HAMAP" id="MF_01331_A">
    <property type="entry name" value="Ribosomal_uL22_A"/>
    <property type="match status" value="1"/>
</dbReference>
<dbReference type="PANTHER" id="PTHR11593:SF10">
    <property type="entry name" value="60S RIBOSOMAL PROTEIN L17"/>
    <property type="match status" value="1"/>
</dbReference>
<dbReference type="KEGG" id="clg:Calag_1372"/>
<dbReference type="GO" id="GO:0003735">
    <property type="term" value="F:structural constituent of ribosome"/>
    <property type="evidence" value="ECO:0007669"/>
    <property type="project" value="UniProtKB-UniRule"/>
</dbReference>
<dbReference type="EMBL" id="CP003378">
    <property type="protein sequence ID" value="AFZ71081.1"/>
    <property type="molecule type" value="Genomic_DNA"/>
</dbReference>
<evidence type="ECO:0000313" key="8">
    <source>
        <dbReference type="Proteomes" id="UP000010469"/>
    </source>
</evidence>
<dbReference type="InterPro" id="IPR036394">
    <property type="entry name" value="Ribosomal_uL22_sf"/>
</dbReference>
<dbReference type="HOGENOM" id="CLU_083987_0_2_2"/>
<protein>
    <recommendedName>
        <fullName evidence="4">Large ribosomal subunit protein uL22</fullName>
    </recommendedName>
</protein>
<evidence type="ECO:0000256" key="2">
    <source>
        <dbReference type="ARBA" id="ARBA00022980"/>
    </source>
</evidence>
<reference evidence="8" key="1">
    <citation type="submission" date="2012-03" db="EMBL/GenBank/DDBJ databases">
        <title>Complete genome of Caldisphaera lagunensis DSM 15908.</title>
        <authorList>
            <person name="Lucas S."/>
            <person name="Copeland A."/>
            <person name="Lapidus A."/>
            <person name="Glavina del Rio T."/>
            <person name="Dalin E."/>
            <person name="Tice H."/>
            <person name="Bruce D."/>
            <person name="Goodwin L."/>
            <person name="Pitluck S."/>
            <person name="Peters L."/>
            <person name="Mikhailova N."/>
            <person name="Teshima H."/>
            <person name="Kyrpides N."/>
            <person name="Mavromatis K."/>
            <person name="Ivanova N."/>
            <person name="Brettin T."/>
            <person name="Detter J.C."/>
            <person name="Han C."/>
            <person name="Larimer F."/>
            <person name="Land M."/>
            <person name="Hauser L."/>
            <person name="Markowitz V."/>
            <person name="Cheng J.-F."/>
            <person name="Hugenholtz P."/>
            <person name="Woyke T."/>
            <person name="Wu D."/>
            <person name="Spring S."/>
            <person name="Schroeder M."/>
            <person name="Brambilla E."/>
            <person name="Klenk H.-P."/>
            <person name="Eisen J.A."/>
        </authorList>
    </citation>
    <scope>NUCLEOTIDE SEQUENCE [LARGE SCALE GENOMIC DNA]</scope>
    <source>
        <strain evidence="8">DSM 15908 / JCM 11604 / IC-154</strain>
    </source>
</reference>
<dbReference type="GeneID" id="14212632"/>
<evidence type="ECO:0000256" key="3">
    <source>
        <dbReference type="ARBA" id="ARBA00023274"/>
    </source>
</evidence>
<dbReference type="GO" id="GO:0019843">
    <property type="term" value="F:rRNA binding"/>
    <property type="evidence" value="ECO:0007669"/>
    <property type="project" value="UniProtKB-UniRule"/>
</dbReference>
<dbReference type="GO" id="GO:0022625">
    <property type="term" value="C:cytosolic large ribosomal subunit"/>
    <property type="evidence" value="ECO:0007669"/>
    <property type="project" value="UniProtKB-UniRule"/>
</dbReference>
<dbReference type="SUPFAM" id="SSF54843">
    <property type="entry name" value="Ribosomal protein L22"/>
    <property type="match status" value="1"/>
</dbReference>
<dbReference type="Gene3D" id="3.90.470.10">
    <property type="entry name" value="Ribosomal protein L22/L17"/>
    <property type="match status" value="1"/>
</dbReference>
<dbReference type="AlphaFoldDB" id="L0AB23"/>
<dbReference type="OrthoDB" id="314984at2157"/>
<evidence type="ECO:0000256" key="6">
    <source>
        <dbReference type="RuleBase" id="RU004007"/>
    </source>
</evidence>
<dbReference type="GO" id="GO:0002181">
    <property type="term" value="P:cytoplasmic translation"/>
    <property type="evidence" value="ECO:0007669"/>
    <property type="project" value="TreeGrafter"/>
</dbReference>
<comment type="function">
    <text evidence="4">The globular domain of the protein is located near the polypeptide exit tunnel on the outside of the subunit, while an extended beta-hairpin is found that lines the wall of the exit tunnel in the center of the 70S ribosome.</text>
</comment>
<dbReference type="InterPro" id="IPR018260">
    <property type="entry name" value="Ribosomal_uL22_CS"/>
</dbReference>
<comment type="subunit">
    <text evidence="4 6">Part of the 50S ribosomal subunit.</text>
</comment>
<organism evidence="7 8">
    <name type="scientific">Caldisphaera lagunensis (strain DSM 15908 / JCM 11604 / ANMR 0165 / IC-154)</name>
    <dbReference type="NCBI Taxonomy" id="1056495"/>
    <lineage>
        <taxon>Archaea</taxon>
        <taxon>Thermoproteota</taxon>
        <taxon>Thermoprotei</taxon>
        <taxon>Acidilobales</taxon>
        <taxon>Caldisphaeraceae</taxon>
        <taxon>Caldisphaera</taxon>
    </lineage>
</organism>
<evidence type="ECO:0000256" key="4">
    <source>
        <dbReference type="HAMAP-Rule" id="MF_01331"/>
    </source>
</evidence>
<dbReference type="PANTHER" id="PTHR11593">
    <property type="entry name" value="60S RIBOSOMAL PROTEIN L17"/>
    <property type="match status" value="1"/>
</dbReference>
<dbReference type="InterPro" id="IPR001063">
    <property type="entry name" value="Ribosomal_uL22"/>
</dbReference>
<keyword evidence="3 4" id="KW-0687">Ribonucleoprotein</keyword>
<keyword evidence="4 6" id="KW-0699">rRNA-binding</keyword>
<dbReference type="Proteomes" id="UP000010469">
    <property type="component" value="Chromosome"/>
</dbReference>
<evidence type="ECO:0000256" key="5">
    <source>
        <dbReference type="RuleBase" id="RU004005"/>
    </source>
</evidence>
<evidence type="ECO:0000256" key="1">
    <source>
        <dbReference type="ARBA" id="ARBA00009451"/>
    </source>
</evidence>